<dbReference type="Proteomes" id="UP000297229">
    <property type="component" value="Unassembled WGS sequence"/>
</dbReference>
<protein>
    <submittedName>
        <fullName evidence="2">Uncharacterized protein</fullName>
    </submittedName>
</protein>
<reference evidence="2 3" key="1">
    <citation type="submission" date="2017-12" db="EMBL/GenBank/DDBJ databases">
        <title>Comparative genomics of Botrytis spp.</title>
        <authorList>
            <person name="Valero-Jimenez C.A."/>
            <person name="Tapia P."/>
            <person name="Veloso J."/>
            <person name="Silva-Moreno E."/>
            <person name="Staats M."/>
            <person name="Valdes J.H."/>
            <person name="Van Kan J.A.L."/>
        </authorList>
    </citation>
    <scope>NUCLEOTIDE SEQUENCE [LARGE SCALE GENOMIC DNA]</scope>
    <source>
        <strain evidence="2 3">Be9601</strain>
    </source>
</reference>
<evidence type="ECO:0000313" key="2">
    <source>
        <dbReference type="EMBL" id="TGO71789.1"/>
    </source>
</evidence>
<evidence type="ECO:0000313" key="3">
    <source>
        <dbReference type="Proteomes" id="UP000297229"/>
    </source>
</evidence>
<proteinExistence type="predicted"/>
<dbReference type="AlphaFoldDB" id="A0A4Z1JDM4"/>
<accession>A0A4Z1JDM4</accession>
<dbReference type="EMBL" id="PQXM01000528">
    <property type="protein sequence ID" value="TGO71789.1"/>
    <property type="molecule type" value="Genomic_DNA"/>
</dbReference>
<organism evidence="2 3">
    <name type="scientific">Botrytis elliptica</name>
    <dbReference type="NCBI Taxonomy" id="278938"/>
    <lineage>
        <taxon>Eukaryota</taxon>
        <taxon>Fungi</taxon>
        <taxon>Dikarya</taxon>
        <taxon>Ascomycota</taxon>
        <taxon>Pezizomycotina</taxon>
        <taxon>Leotiomycetes</taxon>
        <taxon>Helotiales</taxon>
        <taxon>Sclerotiniaceae</taxon>
        <taxon>Botrytis</taxon>
    </lineage>
</organism>
<comment type="caution">
    <text evidence="2">The sequence shown here is derived from an EMBL/GenBank/DDBJ whole genome shotgun (WGS) entry which is preliminary data.</text>
</comment>
<sequence>MPAISSLLNKPPETKPSGPISPGYIQRLKITGFWKVSIWVNQNGPHLVPKCVTYVVESYKS</sequence>
<evidence type="ECO:0000256" key="1">
    <source>
        <dbReference type="SAM" id="MobiDB-lite"/>
    </source>
</evidence>
<feature type="region of interest" description="Disordered" evidence="1">
    <location>
        <begin position="1"/>
        <end position="21"/>
    </location>
</feature>
<gene>
    <name evidence="2" type="ORF">BELL_0530g00050</name>
</gene>
<keyword evidence="3" id="KW-1185">Reference proteome</keyword>
<name>A0A4Z1JDM4_9HELO</name>